<sequence>MNFTKLDTALILALKKIKDPSEYCLVVFIHTQPVLDSRATAVLESFGVNGIAPGKDVYTATLSLNAVSELSEQPWVQYLRLSQELRLVSAG</sequence>
<accession>A0A8J7F7N6</accession>
<dbReference type="RefSeq" id="WP_193919606.1">
    <property type="nucleotide sequence ID" value="NZ_JADEWL010000024.1"/>
</dbReference>
<gene>
    <name evidence="1" type="ORF">IQ247_10325</name>
</gene>
<dbReference type="EMBL" id="JADEWL010000024">
    <property type="protein sequence ID" value="MBE9213064.1"/>
    <property type="molecule type" value="Genomic_DNA"/>
</dbReference>
<dbReference type="AlphaFoldDB" id="A0A8J7F7N6"/>
<proteinExistence type="predicted"/>
<dbReference type="Proteomes" id="UP000620559">
    <property type="component" value="Unassembled WGS sequence"/>
</dbReference>
<keyword evidence="2" id="KW-1185">Reference proteome</keyword>
<reference evidence="1" key="1">
    <citation type="submission" date="2020-10" db="EMBL/GenBank/DDBJ databases">
        <authorList>
            <person name="Castelo-Branco R."/>
            <person name="Eusebio N."/>
            <person name="Adriana R."/>
            <person name="Vieira A."/>
            <person name="Brugerolle De Fraissinette N."/>
            <person name="Rezende De Castro R."/>
            <person name="Schneider M.P."/>
            <person name="Vasconcelos V."/>
            <person name="Leao P.N."/>
        </authorList>
    </citation>
    <scope>NUCLEOTIDE SEQUENCE</scope>
    <source>
        <strain evidence="1">LEGE 06105</strain>
    </source>
</reference>
<comment type="caution">
    <text evidence="1">The sequence shown here is derived from an EMBL/GenBank/DDBJ whole genome shotgun (WGS) entry which is preliminary data.</text>
</comment>
<protein>
    <submittedName>
        <fullName evidence="1">Uncharacterized protein</fullName>
    </submittedName>
</protein>
<name>A0A8J7F7N6_9CYAN</name>
<evidence type="ECO:0000313" key="2">
    <source>
        <dbReference type="Proteomes" id="UP000620559"/>
    </source>
</evidence>
<organism evidence="1 2">
    <name type="scientific">Plectonema cf. radiosum LEGE 06105</name>
    <dbReference type="NCBI Taxonomy" id="945769"/>
    <lineage>
        <taxon>Bacteria</taxon>
        <taxon>Bacillati</taxon>
        <taxon>Cyanobacteriota</taxon>
        <taxon>Cyanophyceae</taxon>
        <taxon>Oscillatoriophycideae</taxon>
        <taxon>Oscillatoriales</taxon>
        <taxon>Microcoleaceae</taxon>
        <taxon>Plectonema</taxon>
    </lineage>
</organism>
<evidence type="ECO:0000313" key="1">
    <source>
        <dbReference type="EMBL" id="MBE9213064.1"/>
    </source>
</evidence>